<dbReference type="Pfam" id="PF01613">
    <property type="entry name" value="Flavin_Reduct"/>
    <property type="match status" value="1"/>
</dbReference>
<dbReference type="PANTHER" id="PTHR33798:SF5">
    <property type="entry name" value="FLAVIN REDUCTASE LIKE DOMAIN-CONTAINING PROTEIN"/>
    <property type="match status" value="1"/>
</dbReference>
<reference evidence="6" key="1">
    <citation type="submission" date="2019-06" db="EMBL/GenBank/DDBJ databases">
        <title>Genomics analysis of Aphanomyces spp. identifies a new class of oomycete effector associated with host adaptation.</title>
        <authorList>
            <person name="Gaulin E."/>
        </authorList>
    </citation>
    <scope>NUCLEOTIDE SEQUENCE</scope>
    <source>
        <strain evidence="6">CBS 578.67</strain>
    </source>
</reference>
<dbReference type="AlphaFoldDB" id="A0A6A4Y463"/>
<dbReference type="InterPro" id="IPR002563">
    <property type="entry name" value="Flavin_Rdtase-like_dom"/>
</dbReference>
<dbReference type="GO" id="GO:0010181">
    <property type="term" value="F:FMN binding"/>
    <property type="evidence" value="ECO:0007669"/>
    <property type="project" value="InterPro"/>
</dbReference>
<feature type="domain" description="Flavin reductase like" evidence="5">
    <location>
        <begin position="26"/>
        <end position="183"/>
    </location>
</feature>
<evidence type="ECO:0000256" key="4">
    <source>
        <dbReference type="ARBA" id="ARBA00038054"/>
    </source>
</evidence>
<keyword evidence="3" id="KW-0288">FMN</keyword>
<evidence type="ECO:0000256" key="1">
    <source>
        <dbReference type="ARBA" id="ARBA00001917"/>
    </source>
</evidence>
<evidence type="ECO:0000256" key="3">
    <source>
        <dbReference type="ARBA" id="ARBA00022643"/>
    </source>
</evidence>
<comment type="similarity">
    <text evidence="4">Belongs to the flavoredoxin family.</text>
</comment>
<organism evidence="6">
    <name type="scientific">Aphanomyces stellatus</name>
    <dbReference type="NCBI Taxonomy" id="120398"/>
    <lineage>
        <taxon>Eukaryota</taxon>
        <taxon>Sar</taxon>
        <taxon>Stramenopiles</taxon>
        <taxon>Oomycota</taxon>
        <taxon>Saprolegniomycetes</taxon>
        <taxon>Saprolegniales</taxon>
        <taxon>Verrucalvaceae</taxon>
        <taxon>Aphanomyces</taxon>
    </lineage>
</organism>
<name>A0A6A4Y463_9STRA</name>
<sequence>MTDASQVNHYDAADLEAWQSYKLLIGTIVPRPIAWISTVGADGITNLAPYSFFTVASTSPPIVSVTQVNPRVGADKDTLSNLRETKDCQVNLVTADLVELMNGSCASYPRDVSEFEAVGIESIPGTRVKAPGVAKARVRMECTLRDVLPMGNSTIMYLNVVHFAVDGSLGQNGLLVDDTLFAGVGK</sequence>
<dbReference type="SUPFAM" id="SSF50475">
    <property type="entry name" value="FMN-binding split barrel"/>
    <property type="match status" value="1"/>
</dbReference>
<dbReference type="PANTHER" id="PTHR33798">
    <property type="entry name" value="FLAVOPROTEIN OXYGENASE"/>
    <property type="match status" value="1"/>
</dbReference>
<protein>
    <recommendedName>
        <fullName evidence="5">Flavin reductase like domain-containing protein</fullName>
    </recommendedName>
</protein>
<dbReference type="Gene3D" id="2.30.110.10">
    <property type="entry name" value="Electron Transport, Fmn-binding Protein, Chain A"/>
    <property type="match status" value="1"/>
</dbReference>
<accession>A0A6A4Y463</accession>
<gene>
    <name evidence="6" type="ORF">As57867_018375</name>
</gene>
<evidence type="ECO:0000256" key="2">
    <source>
        <dbReference type="ARBA" id="ARBA00022630"/>
    </source>
</evidence>
<proteinExistence type="inferred from homology"/>
<comment type="cofactor">
    <cofactor evidence="1">
        <name>FMN</name>
        <dbReference type="ChEBI" id="CHEBI:58210"/>
    </cofactor>
</comment>
<evidence type="ECO:0000313" key="6">
    <source>
        <dbReference type="EMBL" id="KAF0690187.1"/>
    </source>
</evidence>
<evidence type="ECO:0000259" key="5">
    <source>
        <dbReference type="SMART" id="SM00903"/>
    </source>
</evidence>
<keyword evidence="2" id="KW-0285">Flavoprotein</keyword>
<dbReference type="SMART" id="SM00903">
    <property type="entry name" value="Flavin_Reduct"/>
    <property type="match status" value="1"/>
</dbReference>
<dbReference type="OrthoDB" id="298012at2759"/>
<dbReference type="EMBL" id="VJMH01006390">
    <property type="protein sequence ID" value="KAF0690187.1"/>
    <property type="molecule type" value="Genomic_DNA"/>
</dbReference>
<dbReference type="InterPro" id="IPR012349">
    <property type="entry name" value="Split_barrel_FMN-bd"/>
</dbReference>
<feature type="non-terminal residue" evidence="6">
    <location>
        <position position="186"/>
    </location>
</feature>
<comment type="caution">
    <text evidence="6">The sequence shown here is derived from an EMBL/GenBank/DDBJ whole genome shotgun (WGS) entry which is preliminary data.</text>
</comment>